<organism evidence="1 2">
    <name type="scientific">Solanum commersonii</name>
    <name type="common">Commerson's wild potato</name>
    <name type="synonym">Commerson's nightshade</name>
    <dbReference type="NCBI Taxonomy" id="4109"/>
    <lineage>
        <taxon>Eukaryota</taxon>
        <taxon>Viridiplantae</taxon>
        <taxon>Streptophyta</taxon>
        <taxon>Embryophyta</taxon>
        <taxon>Tracheophyta</taxon>
        <taxon>Spermatophyta</taxon>
        <taxon>Magnoliopsida</taxon>
        <taxon>eudicotyledons</taxon>
        <taxon>Gunneridae</taxon>
        <taxon>Pentapetalae</taxon>
        <taxon>asterids</taxon>
        <taxon>lamiids</taxon>
        <taxon>Solanales</taxon>
        <taxon>Solanaceae</taxon>
        <taxon>Solanoideae</taxon>
        <taxon>Solaneae</taxon>
        <taxon>Solanum</taxon>
    </lineage>
</organism>
<sequence>MSGRTLVLILSLWAVLTIVTPILVRLSASATANGEFFVVITQTSELIKAEKVMGLLARRALVAASSKKRHFEVEDINYSSLHFRLF</sequence>
<evidence type="ECO:0000313" key="1">
    <source>
        <dbReference type="EMBL" id="KAG5594888.1"/>
    </source>
</evidence>
<dbReference type="AlphaFoldDB" id="A0A9J5Y5K2"/>
<keyword evidence="2" id="KW-1185">Reference proteome</keyword>
<proteinExistence type="predicted"/>
<dbReference type="Proteomes" id="UP000824120">
    <property type="component" value="Chromosome 7"/>
</dbReference>
<accession>A0A9J5Y5K2</accession>
<dbReference type="PANTHER" id="PTHR38396:SF1">
    <property type="entry name" value="TRANSMEMBRANE PROTEIN"/>
    <property type="match status" value="1"/>
</dbReference>
<dbReference type="OrthoDB" id="1304015at2759"/>
<comment type="caution">
    <text evidence="1">The sequence shown here is derived from an EMBL/GenBank/DDBJ whole genome shotgun (WGS) entry which is preliminary data.</text>
</comment>
<gene>
    <name evidence="1" type="ORF">H5410_036120</name>
</gene>
<dbReference type="PANTHER" id="PTHR38396">
    <property type="entry name" value="TRANSMEMBRANE PROTEIN"/>
    <property type="match status" value="1"/>
</dbReference>
<protein>
    <submittedName>
        <fullName evidence="1">Uncharacterized protein</fullName>
    </submittedName>
</protein>
<dbReference type="EMBL" id="JACXVP010000007">
    <property type="protein sequence ID" value="KAG5594888.1"/>
    <property type="molecule type" value="Genomic_DNA"/>
</dbReference>
<reference evidence="1 2" key="1">
    <citation type="submission" date="2020-09" db="EMBL/GenBank/DDBJ databases">
        <title>De no assembly of potato wild relative species, Solanum commersonii.</title>
        <authorList>
            <person name="Cho K."/>
        </authorList>
    </citation>
    <scope>NUCLEOTIDE SEQUENCE [LARGE SCALE GENOMIC DNA]</scope>
    <source>
        <strain evidence="1">LZ3.2</strain>
        <tissue evidence="1">Leaf</tissue>
    </source>
</reference>
<evidence type="ECO:0000313" key="2">
    <source>
        <dbReference type="Proteomes" id="UP000824120"/>
    </source>
</evidence>
<name>A0A9J5Y5K2_SOLCO</name>